<comment type="caution">
    <text evidence="1">The sequence shown here is derived from an EMBL/GenBank/DDBJ whole genome shotgun (WGS) entry which is preliminary data.</text>
</comment>
<gene>
    <name evidence="1" type="ORF">ACCO45_010513</name>
</gene>
<accession>A0ACC4DI26</accession>
<evidence type="ECO:0000313" key="1">
    <source>
        <dbReference type="EMBL" id="KAL3954950.1"/>
    </source>
</evidence>
<dbReference type="Proteomes" id="UP001638806">
    <property type="component" value="Unassembled WGS sequence"/>
</dbReference>
<sequence>MFFGPAGKEDLNWDYCYGVSGRRIWEAPAVPFGTLCSIVQFGLNFLRLRPQLCTRSGFSAARVQLNDMDLPWEGQLDQDLGAAFLSKLERHDSVMSSEGAATCVYVFA</sequence>
<protein>
    <submittedName>
        <fullName evidence="1">Uncharacterized protein</fullName>
    </submittedName>
</protein>
<reference evidence="1" key="1">
    <citation type="submission" date="2024-12" db="EMBL/GenBank/DDBJ databases">
        <title>Comparative genomics and development of molecular markers within Purpureocillium lilacinum and among Purpureocillium species.</title>
        <authorList>
            <person name="Yeh Z.-Y."/>
            <person name="Ni N.-T."/>
            <person name="Lo P.-H."/>
            <person name="Mushyakhwo K."/>
            <person name="Lin C.-F."/>
            <person name="Nai Y.-S."/>
        </authorList>
    </citation>
    <scope>NUCLEOTIDE SEQUENCE</scope>
    <source>
        <strain evidence="1">NCHU-NPUST-175</strain>
    </source>
</reference>
<proteinExistence type="predicted"/>
<keyword evidence="2" id="KW-1185">Reference proteome</keyword>
<name>A0ACC4DI26_PURLI</name>
<dbReference type="EMBL" id="JBGNUJ010000010">
    <property type="protein sequence ID" value="KAL3954950.1"/>
    <property type="molecule type" value="Genomic_DNA"/>
</dbReference>
<organism evidence="1 2">
    <name type="scientific">Purpureocillium lilacinum</name>
    <name type="common">Paecilomyces lilacinus</name>
    <dbReference type="NCBI Taxonomy" id="33203"/>
    <lineage>
        <taxon>Eukaryota</taxon>
        <taxon>Fungi</taxon>
        <taxon>Dikarya</taxon>
        <taxon>Ascomycota</taxon>
        <taxon>Pezizomycotina</taxon>
        <taxon>Sordariomycetes</taxon>
        <taxon>Hypocreomycetidae</taxon>
        <taxon>Hypocreales</taxon>
        <taxon>Ophiocordycipitaceae</taxon>
        <taxon>Purpureocillium</taxon>
    </lineage>
</organism>
<evidence type="ECO:0000313" key="2">
    <source>
        <dbReference type="Proteomes" id="UP001638806"/>
    </source>
</evidence>